<keyword evidence="1" id="KW-1133">Transmembrane helix</keyword>
<reference evidence="2 3" key="1">
    <citation type="submission" date="2015-12" db="EMBL/GenBank/DDBJ databases">
        <title>The genome of Folsomia candida.</title>
        <authorList>
            <person name="Faddeeva A."/>
            <person name="Derks M.F."/>
            <person name="Anvar Y."/>
            <person name="Smit S."/>
            <person name="Van Straalen N."/>
            <person name="Roelofs D."/>
        </authorList>
    </citation>
    <scope>NUCLEOTIDE SEQUENCE [LARGE SCALE GENOMIC DNA]</scope>
    <source>
        <strain evidence="2 3">VU population</strain>
        <tissue evidence="2">Whole body</tissue>
    </source>
</reference>
<keyword evidence="1" id="KW-0812">Transmembrane</keyword>
<name>A0A226DTJ8_FOLCA</name>
<sequence>MYFLTRTTIKDPDYFVFQDAVHPKKIITQNWIQFITIFHKGLQTGEILFYETPTSEISLYCYICARSKKSIDHLLIPIRISNPETFELNKLWFQLHLNLNLYPISHYVNPNAIEYFKSGLKSHESRTYGFTMPDILLYILSMRMNYTITQPSKFHVGGAYMTLLVDKSYNYLMADKYIKIFNGAKKVYFRFQMFALRITGEDYLALISPYDLAIWCVIVVQSGLVIGLFRKFDVKKILKVKEIGLHFFVTVLDQPLPDRMLFSGMRVFLCAWFLGFVVVNNLYKSFMISSLAAPGSLKVPTTLGELATWDKYPIQSITFTRMLGSYAEPKSILKNVVIPHILRLAENGSQQFRMFEILQTKSKYCDPEKINIVQFAISTCSRTPVIFSSLEELTLSGVFAVIDVDETLSQLGNTFNFFSQGYRSIRNNDADFYTNNYAWLVDRNFFGVMFSTKLNQIVDSGIFNHVQNLEKIGVQLHLADNADLINVTRFNWGVNFQRIISGIPYDSGGEDETMDLTKLWIPLALVLMLLSVGLVIFIGKMVHEVLKRGKSNVLRLSVEEIVDFEGVK</sequence>
<dbReference type="AlphaFoldDB" id="A0A226DTJ8"/>
<organism evidence="2 3">
    <name type="scientific">Folsomia candida</name>
    <name type="common">Springtail</name>
    <dbReference type="NCBI Taxonomy" id="158441"/>
    <lineage>
        <taxon>Eukaryota</taxon>
        <taxon>Metazoa</taxon>
        <taxon>Ecdysozoa</taxon>
        <taxon>Arthropoda</taxon>
        <taxon>Hexapoda</taxon>
        <taxon>Collembola</taxon>
        <taxon>Entomobryomorpha</taxon>
        <taxon>Isotomoidea</taxon>
        <taxon>Isotomidae</taxon>
        <taxon>Proisotominae</taxon>
        <taxon>Folsomia</taxon>
    </lineage>
</organism>
<evidence type="ECO:0000256" key="1">
    <source>
        <dbReference type="SAM" id="Phobius"/>
    </source>
</evidence>
<gene>
    <name evidence="2" type="ORF">Fcan01_17953</name>
</gene>
<accession>A0A226DTJ8</accession>
<proteinExistence type="predicted"/>
<keyword evidence="1" id="KW-0472">Membrane</keyword>
<protein>
    <submittedName>
        <fullName evidence="2">Uncharacterized protein</fullName>
    </submittedName>
</protein>
<keyword evidence="3" id="KW-1185">Reference proteome</keyword>
<evidence type="ECO:0000313" key="3">
    <source>
        <dbReference type="Proteomes" id="UP000198287"/>
    </source>
</evidence>
<feature type="transmembrane region" description="Helical" evidence="1">
    <location>
        <begin position="519"/>
        <end position="538"/>
    </location>
</feature>
<dbReference type="EMBL" id="LNIX01000013">
    <property type="protein sequence ID" value="OXA47526.1"/>
    <property type="molecule type" value="Genomic_DNA"/>
</dbReference>
<evidence type="ECO:0000313" key="2">
    <source>
        <dbReference type="EMBL" id="OXA47526.1"/>
    </source>
</evidence>
<comment type="caution">
    <text evidence="2">The sequence shown here is derived from an EMBL/GenBank/DDBJ whole genome shotgun (WGS) entry which is preliminary data.</text>
</comment>
<feature type="transmembrane region" description="Helical" evidence="1">
    <location>
        <begin position="212"/>
        <end position="229"/>
    </location>
</feature>
<feature type="transmembrane region" description="Helical" evidence="1">
    <location>
        <begin position="264"/>
        <end position="283"/>
    </location>
</feature>
<dbReference type="Proteomes" id="UP000198287">
    <property type="component" value="Unassembled WGS sequence"/>
</dbReference>